<sequence length="492" mass="55601">MSIRVKLLISYAAMLVVPLVMMIITAALLVLVFRGDFQGIRDQLQTGVGLFDNQNVEHTMRDLKRTSEKNPAILSDVSYLADVDQDLTTNNAKLIVRRENTFVYVSPSLQTSEVLKNLPSFKHPGHPEMEDAKHYGKDLLEVNSIDFYFSGQQPGSIFIVTTVNPLVNFAQKFFPILFLTLLIILILTHTLLTIYVSRSIVQPLRKLKNAMKRIQAGDLDFQVQITNKDEIGQLSIAFEQMRKQLKESIQTQIQYEDNRKELISNISHDIRTPLTAIRGYVDGLGDGIADTPDKKQKYIDIISSKAEEMDHLIDELFLYSKLDLKRVPFHFEIVDFASFLLDWSDELDFELGKKGVYYKSDIILEEQVLVSIDRDKLKRVFSNILDNSLKYLNKTDKCITLHAKLIGEYVMIEITDNGSGVDADALPHIFDRFYRADPSRNSQQGGSGLGLAISKQMIEGHGGTIEAHSVKDEGTCITIKLPLKGLKDGEKA</sequence>
<keyword evidence="4" id="KW-1003">Cell membrane</keyword>
<evidence type="ECO:0000256" key="8">
    <source>
        <dbReference type="ARBA" id="ARBA00022741"/>
    </source>
</evidence>
<comment type="subcellular location">
    <subcellularLocation>
        <location evidence="2">Cell membrane</location>
        <topology evidence="2">Multi-pass membrane protein</topology>
    </subcellularLocation>
</comment>
<dbReference type="InterPro" id="IPR005467">
    <property type="entry name" value="His_kinase_dom"/>
</dbReference>
<dbReference type="SMART" id="SM00304">
    <property type="entry name" value="HAMP"/>
    <property type="match status" value="1"/>
</dbReference>
<proteinExistence type="predicted"/>
<dbReference type="InterPro" id="IPR036890">
    <property type="entry name" value="HATPase_C_sf"/>
</dbReference>
<dbReference type="OrthoDB" id="335833at2"/>
<dbReference type="PRINTS" id="PR00344">
    <property type="entry name" value="BCTRLSENSOR"/>
</dbReference>
<evidence type="ECO:0000256" key="7">
    <source>
        <dbReference type="ARBA" id="ARBA00022692"/>
    </source>
</evidence>
<keyword evidence="6" id="KW-0808">Transferase</keyword>
<evidence type="ECO:0000256" key="10">
    <source>
        <dbReference type="ARBA" id="ARBA00022840"/>
    </source>
</evidence>
<dbReference type="CDD" id="cd06225">
    <property type="entry name" value="HAMP"/>
    <property type="match status" value="1"/>
</dbReference>
<dbReference type="Pfam" id="PF00512">
    <property type="entry name" value="HisKA"/>
    <property type="match status" value="1"/>
</dbReference>
<dbReference type="PROSITE" id="PS50885">
    <property type="entry name" value="HAMP"/>
    <property type="match status" value="1"/>
</dbReference>
<evidence type="ECO:0000256" key="3">
    <source>
        <dbReference type="ARBA" id="ARBA00012438"/>
    </source>
</evidence>
<dbReference type="PANTHER" id="PTHR45528:SF1">
    <property type="entry name" value="SENSOR HISTIDINE KINASE CPXA"/>
    <property type="match status" value="1"/>
</dbReference>
<dbReference type="GO" id="GO:0000155">
    <property type="term" value="F:phosphorelay sensor kinase activity"/>
    <property type="evidence" value="ECO:0007669"/>
    <property type="project" value="InterPro"/>
</dbReference>
<dbReference type="Pfam" id="PF00672">
    <property type="entry name" value="HAMP"/>
    <property type="match status" value="1"/>
</dbReference>
<reference evidence="18" key="1">
    <citation type="submission" date="2016-05" db="EMBL/GenBank/DDBJ databases">
        <title>Paenibacillus oryzae. sp. nov., isolated from the rice root.</title>
        <authorList>
            <person name="Zhang J."/>
            <person name="Zhang X."/>
        </authorList>
    </citation>
    <scope>NUCLEOTIDE SEQUENCE [LARGE SCALE GENOMIC DNA]</scope>
    <source>
        <strain evidence="18">KCTC13222</strain>
    </source>
</reference>
<dbReference type="RefSeq" id="WP_065856394.1">
    <property type="nucleotide sequence ID" value="NZ_LYPC01000027.1"/>
</dbReference>
<keyword evidence="10" id="KW-0067">ATP-binding</keyword>
<evidence type="ECO:0000256" key="1">
    <source>
        <dbReference type="ARBA" id="ARBA00000085"/>
    </source>
</evidence>
<comment type="caution">
    <text evidence="17">The sequence shown here is derived from an EMBL/GenBank/DDBJ whole genome shotgun (WGS) entry which is preliminary data.</text>
</comment>
<dbReference type="PROSITE" id="PS50109">
    <property type="entry name" value="HIS_KIN"/>
    <property type="match status" value="1"/>
</dbReference>
<dbReference type="EC" id="2.7.13.3" evidence="3"/>
<dbReference type="InterPro" id="IPR004358">
    <property type="entry name" value="Sig_transdc_His_kin-like_C"/>
</dbReference>
<dbReference type="Gene3D" id="6.10.340.10">
    <property type="match status" value="1"/>
</dbReference>
<evidence type="ECO:0000256" key="14">
    <source>
        <dbReference type="SAM" id="Phobius"/>
    </source>
</evidence>
<dbReference type="GO" id="GO:0005886">
    <property type="term" value="C:plasma membrane"/>
    <property type="evidence" value="ECO:0007669"/>
    <property type="project" value="UniProtKB-SubCell"/>
</dbReference>
<evidence type="ECO:0000256" key="12">
    <source>
        <dbReference type="ARBA" id="ARBA00023012"/>
    </source>
</evidence>
<protein>
    <recommendedName>
        <fullName evidence="3">histidine kinase</fullName>
        <ecNumber evidence="3">2.7.13.3</ecNumber>
    </recommendedName>
</protein>
<keyword evidence="13 14" id="KW-0472">Membrane</keyword>
<evidence type="ECO:0000256" key="13">
    <source>
        <dbReference type="ARBA" id="ARBA00023136"/>
    </source>
</evidence>
<evidence type="ECO:0000313" key="17">
    <source>
        <dbReference type="EMBL" id="OCT12265.1"/>
    </source>
</evidence>
<feature type="domain" description="HAMP" evidence="16">
    <location>
        <begin position="198"/>
        <end position="250"/>
    </location>
</feature>
<dbReference type="InterPro" id="IPR003594">
    <property type="entry name" value="HATPase_dom"/>
</dbReference>
<dbReference type="InterPro" id="IPR036097">
    <property type="entry name" value="HisK_dim/P_sf"/>
</dbReference>
<name>A0A1C0ZVZ2_9BACL</name>
<keyword evidence="9 17" id="KW-0418">Kinase</keyword>
<dbReference type="FunFam" id="1.10.287.130:FF:000001">
    <property type="entry name" value="Two-component sensor histidine kinase"/>
    <property type="match status" value="1"/>
</dbReference>
<comment type="catalytic activity">
    <reaction evidence="1">
        <text>ATP + protein L-histidine = ADP + protein N-phospho-L-histidine.</text>
        <dbReference type="EC" id="2.7.13.3"/>
    </reaction>
</comment>
<dbReference type="PANTHER" id="PTHR45528">
    <property type="entry name" value="SENSOR HISTIDINE KINASE CPXA"/>
    <property type="match status" value="1"/>
</dbReference>
<dbReference type="EMBL" id="LYPC01000027">
    <property type="protein sequence ID" value="OCT12265.1"/>
    <property type="molecule type" value="Genomic_DNA"/>
</dbReference>
<dbReference type="InterPro" id="IPR003660">
    <property type="entry name" value="HAMP_dom"/>
</dbReference>
<dbReference type="InterPro" id="IPR003661">
    <property type="entry name" value="HisK_dim/P_dom"/>
</dbReference>
<evidence type="ECO:0000256" key="11">
    <source>
        <dbReference type="ARBA" id="ARBA00022989"/>
    </source>
</evidence>
<feature type="domain" description="Histidine kinase" evidence="15">
    <location>
        <begin position="265"/>
        <end position="485"/>
    </location>
</feature>
<feature type="transmembrane region" description="Helical" evidence="14">
    <location>
        <begin position="7"/>
        <end position="33"/>
    </location>
</feature>
<dbReference type="Proteomes" id="UP000093309">
    <property type="component" value="Unassembled WGS sequence"/>
</dbReference>
<keyword evidence="18" id="KW-1185">Reference proteome</keyword>
<keyword evidence="8" id="KW-0547">Nucleotide-binding</keyword>
<dbReference type="FunFam" id="3.30.565.10:FF:000006">
    <property type="entry name" value="Sensor histidine kinase WalK"/>
    <property type="match status" value="1"/>
</dbReference>
<evidence type="ECO:0000313" key="18">
    <source>
        <dbReference type="Proteomes" id="UP000093309"/>
    </source>
</evidence>
<evidence type="ECO:0000256" key="4">
    <source>
        <dbReference type="ARBA" id="ARBA00022475"/>
    </source>
</evidence>
<dbReference type="Gene3D" id="1.10.287.130">
    <property type="match status" value="1"/>
</dbReference>
<dbReference type="SUPFAM" id="SSF158472">
    <property type="entry name" value="HAMP domain-like"/>
    <property type="match status" value="1"/>
</dbReference>
<evidence type="ECO:0000259" key="15">
    <source>
        <dbReference type="PROSITE" id="PS50109"/>
    </source>
</evidence>
<dbReference type="CDD" id="cd00075">
    <property type="entry name" value="HATPase"/>
    <property type="match status" value="1"/>
</dbReference>
<dbReference type="Gene3D" id="3.30.565.10">
    <property type="entry name" value="Histidine kinase-like ATPase, C-terminal domain"/>
    <property type="match status" value="1"/>
</dbReference>
<keyword evidence="12" id="KW-0902">Two-component regulatory system</keyword>
<organism evidence="17 18">
    <name type="scientific">Paenibacillus pectinilyticus</name>
    <dbReference type="NCBI Taxonomy" id="512399"/>
    <lineage>
        <taxon>Bacteria</taxon>
        <taxon>Bacillati</taxon>
        <taxon>Bacillota</taxon>
        <taxon>Bacilli</taxon>
        <taxon>Bacillales</taxon>
        <taxon>Paenibacillaceae</taxon>
        <taxon>Paenibacillus</taxon>
    </lineage>
</organism>
<keyword evidence="7 14" id="KW-0812">Transmembrane</keyword>
<evidence type="ECO:0000256" key="6">
    <source>
        <dbReference type="ARBA" id="ARBA00022679"/>
    </source>
</evidence>
<dbReference type="SUPFAM" id="SSF47384">
    <property type="entry name" value="Homodimeric domain of signal transducing histidine kinase"/>
    <property type="match status" value="1"/>
</dbReference>
<evidence type="ECO:0000256" key="9">
    <source>
        <dbReference type="ARBA" id="ARBA00022777"/>
    </source>
</evidence>
<feature type="transmembrane region" description="Helical" evidence="14">
    <location>
        <begin position="173"/>
        <end position="196"/>
    </location>
</feature>
<evidence type="ECO:0000256" key="2">
    <source>
        <dbReference type="ARBA" id="ARBA00004651"/>
    </source>
</evidence>
<dbReference type="InterPro" id="IPR050398">
    <property type="entry name" value="HssS/ArlS-like"/>
</dbReference>
<dbReference type="Pfam" id="PF02518">
    <property type="entry name" value="HATPase_c"/>
    <property type="match status" value="1"/>
</dbReference>
<dbReference type="SMART" id="SM00387">
    <property type="entry name" value="HATPase_c"/>
    <property type="match status" value="1"/>
</dbReference>
<dbReference type="CDD" id="cd00082">
    <property type="entry name" value="HisKA"/>
    <property type="match status" value="1"/>
</dbReference>
<dbReference type="STRING" id="512399.A8709_31005"/>
<keyword evidence="5" id="KW-0597">Phosphoprotein</keyword>
<dbReference type="SMART" id="SM00388">
    <property type="entry name" value="HisKA"/>
    <property type="match status" value="1"/>
</dbReference>
<dbReference type="AlphaFoldDB" id="A0A1C0ZVZ2"/>
<evidence type="ECO:0000256" key="5">
    <source>
        <dbReference type="ARBA" id="ARBA00022553"/>
    </source>
</evidence>
<gene>
    <name evidence="17" type="ORF">A8709_31005</name>
</gene>
<keyword evidence="11 14" id="KW-1133">Transmembrane helix</keyword>
<dbReference type="SUPFAM" id="SSF55874">
    <property type="entry name" value="ATPase domain of HSP90 chaperone/DNA topoisomerase II/histidine kinase"/>
    <property type="match status" value="1"/>
</dbReference>
<evidence type="ECO:0000259" key="16">
    <source>
        <dbReference type="PROSITE" id="PS50885"/>
    </source>
</evidence>
<accession>A0A1C0ZVZ2</accession>
<dbReference type="GO" id="GO:0005524">
    <property type="term" value="F:ATP binding"/>
    <property type="evidence" value="ECO:0007669"/>
    <property type="project" value="UniProtKB-KW"/>
</dbReference>